<organism evidence="1 2">
    <name type="scientific">Pseudomonas gingeri</name>
    <dbReference type="NCBI Taxonomy" id="117681"/>
    <lineage>
        <taxon>Bacteria</taxon>
        <taxon>Pseudomonadati</taxon>
        <taxon>Pseudomonadota</taxon>
        <taxon>Gammaproteobacteria</taxon>
        <taxon>Pseudomonadales</taxon>
        <taxon>Pseudomonadaceae</taxon>
        <taxon>Pseudomonas</taxon>
    </lineage>
</organism>
<comment type="caution">
    <text evidence="1">The sequence shown here is derived from an EMBL/GenBank/DDBJ whole genome shotgun (WGS) entry which is preliminary data.</text>
</comment>
<dbReference type="AlphaFoldDB" id="A0A7Y7WF23"/>
<dbReference type="EMBL" id="JACAPU010000018">
    <property type="protein sequence ID" value="NWB48245.1"/>
    <property type="molecule type" value="Genomic_DNA"/>
</dbReference>
<dbReference type="RefSeq" id="WP_177144616.1">
    <property type="nucleotide sequence ID" value="NZ_JACAPU010000018.1"/>
</dbReference>
<dbReference type="Proteomes" id="UP000582981">
    <property type="component" value="Unassembled WGS sequence"/>
</dbReference>
<gene>
    <name evidence="1" type="ORF">HX829_17275</name>
</gene>
<proteinExistence type="predicted"/>
<name>A0A7Y7WF23_9PSED</name>
<sequence length="53" mass="5804">MKHTLIPSTIRAFAHRRMALSALRANSSLSIRLARYNAHMTIARTLEAVGGAV</sequence>
<accession>A0A7Y7WF23</accession>
<reference evidence="1 2" key="1">
    <citation type="submission" date="2020-04" db="EMBL/GenBank/DDBJ databases">
        <title>Molecular characterization of pseudomonads from Agaricus bisporus reveal novel blotch 2 pathogens in Western Europe.</title>
        <authorList>
            <person name="Taparia T."/>
            <person name="Krijger M."/>
            <person name="Haynes E."/>
            <person name="Elpinstone J.G."/>
            <person name="Noble R."/>
            <person name="Van Der Wolf J."/>
        </authorList>
    </citation>
    <scope>NUCLEOTIDE SEQUENCE [LARGE SCALE GENOMIC DNA]</scope>
    <source>
        <strain evidence="1 2">F1001</strain>
    </source>
</reference>
<evidence type="ECO:0000313" key="1">
    <source>
        <dbReference type="EMBL" id="NWB48245.1"/>
    </source>
</evidence>
<protein>
    <submittedName>
        <fullName evidence="1">Uncharacterized protein</fullName>
    </submittedName>
</protein>
<evidence type="ECO:0000313" key="2">
    <source>
        <dbReference type="Proteomes" id="UP000582981"/>
    </source>
</evidence>